<comment type="function">
    <text evidence="5">Bidirectionally degrades single-stranded DNA into large acid-insoluble oligonucleotides, which are then degraded further into small acid-soluble oligonucleotides.</text>
</comment>
<comment type="caution">
    <text evidence="9">The sequence shown here is derived from an EMBL/GenBank/DDBJ whole genome shotgun (WGS) entry which is preliminary data.</text>
</comment>
<keyword evidence="4 5" id="KW-0269">Exonuclease</keyword>
<dbReference type="HAMAP" id="MF_00378">
    <property type="entry name" value="Exonuc_7_L"/>
    <property type="match status" value="1"/>
</dbReference>
<keyword evidence="2 5" id="KW-0540">Nuclease</keyword>
<dbReference type="PANTHER" id="PTHR30008">
    <property type="entry name" value="EXODEOXYRIBONUCLEASE 7 LARGE SUBUNIT"/>
    <property type="match status" value="1"/>
</dbReference>
<evidence type="ECO:0000256" key="6">
    <source>
        <dbReference type="RuleBase" id="RU004355"/>
    </source>
</evidence>
<dbReference type="AlphaFoldDB" id="A0A154BVK2"/>
<dbReference type="OrthoDB" id="9802795at2"/>
<evidence type="ECO:0000256" key="5">
    <source>
        <dbReference type="HAMAP-Rule" id="MF_00378"/>
    </source>
</evidence>
<feature type="domain" description="OB-fold nucleic acid binding" evidence="8">
    <location>
        <begin position="4"/>
        <end position="98"/>
    </location>
</feature>
<gene>
    <name evidence="5" type="primary">xseA</name>
    <name evidence="9" type="ORF">AXX12_05275</name>
</gene>
<evidence type="ECO:0000256" key="2">
    <source>
        <dbReference type="ARBA" id="ARBA00022722"/>
    </source>
</evidence>
<comment type="subunit">
    <text evidence="5">Heterooligomer composed of large and small subunits.</text>
</comment>
<evidence type="ECO:0000256" key="1">
    <source>
        <dbReference type="ARBA" id="ARBA00022490"/>
    </source>
</evidence>
<dbReference type="NCBIfam" id="TIGR00237">
    <property type="entry name" value="xseA"/>
    <property type="match status" value="1"/>
</dbReference>
<dbReference type="InterPro" id="IPR020579">
    <property type="entry name" value="Exonuc_VII_lsu_C"/>
</dbReference>
<dbReference type="InterPro" id="IPR025824">
    <property type="entry name" value="OB-fold_nuc-bd_dom"/>
</dbReference>
<keyword evidence="10" id="KW-1185">Reference proteome</keyword>
<dbReference type="GO" id="GO:0006308">
    <property type="term" value="P:DNA catabolic process"/>
    <property type="evidence" value="ECO:0007669"/>
    <property type="project" value="UniProtKB-UniRule"/>
</dbReference>
<dbReference type="GO" id="GO:0005737">
    <property type="term" value="C:cytoplasm"/>
    <property type="evidence" value="ECO:0007669"/>
    <property type="project" value="UniProtKB-SubCell"/>
</dbReference>
<dbReference type="EC" id="3.1.11.6" evidence="5"/>
<comment type="subcellular location">
    <subcellularLocation>
        <location evidence="5 6">Cytoplasm</location>
    </subcellularLocation>
</comment>
<dbReference type="STRING" id="1794912.AXX12_05275"/>
<reference evidence="9 10" key="1">
    <citation type="submission" date="2016-02" db="EMBL/GenBank/DDBJ databases">
        <title>Anaerosporomusa subterraneum gen. nov., sp. nov., a spore-forming obligate anaerobe isolated from saprolite.</title>
        <authorList>
            <person name="Choi J.K."/>
            <person name="Shah M."/>
            <person name="Yee N."/>
        </authorList>
    </citation>
    <scope>NUCLEOTIDE SEQUENCE [LARGE SCALE GENOMIC DNA]</scope>
    <source>
        <strain evidence="9 10">RU4</strain>
    </source>
</reference>
<accession>A0A154BVK2</accession>
<comment type="catalytic activity">
    <reaction evidence="5 6">
        <text>Exonucleolytic cleavage in either 5'- to 3'- or 3'- to 5'-direction to yield nucleoside 5'-phosphates.</text>
        <dbReference type="EC" id="3.1.11.6"/>
    </reaction>
</comment>
<dbReference type="CDD" id="cd04489">
    <property type="entry name" value="ExoVII_LU_OBF"/>
    <property type="match status" value="1"/>
</dbReference>
<dbReference type="InterPro" id="IPR003753">
    <property type="entry name" value="Exonuc_VII_L"/>
</dbReference>
<dbReference type="EMBL" id="LSGP01000013">
    <property type="protein sequence ID" value="KYZ77518.1"/>
    <property type="molecule type" value="Genomic_DNA"/>
</dbReference>
<proteinExistence type="inferred from homology"/>
<organism evidence="9 10">
    <name type="scientific">Anaerosporomusa subterranea</name>
    <dbReference type="NCBI Taxonomy" id="1794912"/>
    <lineage>
        <taxon>Bacteria</taxon>
        <taxon>Bacillati</taxon>
        <taxon>Bacillota</taxon>
        <taxon>Negativicutes</taxon>
        <taxon>Acetonemataceae</taxon>
        <taxon>Anaerosporomusa</taxon>
    </lineage>
</organism>
<evidence type="ECO:0000259" key="7">
    <source>
        <dbReference type="Pfam" id="PF02601"/>
    </source>
</evidence>
<name>A0A154BVK2_ANASB</name>
<protein>
    <recommendedName>
        <fullName evidence="5">Exodeoxyribonuclease 7 large subunit</fullName>
        <ecNumber evidence="5">3.1.11.6</ecNumber>
    </recommendedName>
    <alternativeName>
        <fullName evidence="5">Exodeoxyribonuclease VII large subunit</fullName>
        <shortName evidence="5">Exonuclease VII large subunit</shortName>
    </alternativeName>
</protein>
<keyword evidence="3 5" id="KW-0378">Hydrolase</keyword>
<comment type="similarity">
    <text evidence="5 6">Belongs to the XseA family.</text>
</comment>
<evidence type="ECO:0000313" key="10">
    <source>
        <dbReference type="Proteomes" id="UP000076268"/>
    </source>
</evidence>
<dbReference type="GO" id="GO:0009318">
    <property type="term" value="C:exodeoxyribonuclease VII complex"/>
    <property type="evidence" value="ECO:0007669"/>
    <property type="project" value="UniProtKB-UniRule"/>
</dbReference>
<dbReference type="GO" id="GO:0003676">
    <property type="term" value="F:nucleic acid binding"/>
    <property type="evidence" value="ECO:0007669"/>
    <property type="project" value="InterPro"/>
</dbReference>
<dbReference type="GO" id="GO:0008855">
    <property type="term" value="F:exodeoxyribonuclease VII activity"/>
    <property type="evidence" value="ECO:0007669"/>
    <property type="project" value="UniProtKB-UniRule"/>
</dbReference>
<sequence length="405" mass="44760">MNVISVSELTSAIKSLLENNHRLAALFVRGELSNYKRYQSGHCYFTLKDSGAVIRGVMFRSRAQYLKFEPRDGMKVIVAGHIAVYERDGQYQLYADQLIPDGVGELSLAYAQLKDKLSREGLFDDNRKRALPVLPKTVGVITSPNGAALRDIITVSKRRHGGVRLVLYPARVQGMEAPGEICRALDVFNRLYPVDIIIVGRGGGSLEELWAFNDEKVVRAIAASTIPVISAVGHETDFTLSDFVADRRAATPSQAAELIVPDVRELGRYIGALTSTLETGMKNLLRNHKQKVVRLQNSRALRSPQDILAARQQAVDVKRDRLLQAFRTIVAGKQQSFHVAAGKLAVLNPLAVLNRGYSVTRKLGGTIIRRVSDIEPGDMVEIILRDGLIAAQVSHKEETSEKNKK</sequence>
<evidence type="ECO:0000256" key="3">
    <source>
        <dbReference type="ARBA" id="ARBA00022801"/>
    </source>
</evidence>
<dbReference type="Pfam" id="PF13742">
    <property type="entry name" value="tRNA_anti_2"/>
    <property type="match status" value="1"/>
</dbReference>
<feature type="domain" description="Exonuclease VII large subunit C-terminal" evidence="7">
    <location>
        <begin position="122"/>
        <end position="336"/>
    </location>
</feature>
<evidence type="ECO:0000313" key="9">
    <source>
        <dbReference type="EMBL" id="KYZ77518.1"/>
    </source>
</evidence>
<evidence type="ECO:0000259" key="8">
    <source>
        <dbReference type="Pfam" id="PF13742"/>
    </source>
</evidence>
<dbReference type="PANTHER" id="PTHR30008:SF0">
    <property type="entry name" value="EXODEOXYRIBONUCLEASE 7 LARGE SUBUNIT"/>
    <property type="match status" value="1"/>
</dbReference>
<dbReference type="Proteomes" id="UP000076268">
    <property type="component" value="Unassembled WGS sequence"/>
</dbReference>
<dbReference type="Pfam" id="PF02601">
    <property type="entry name" value="Exonuc_VII_L"/>
    <property type="match status" value="1"/>
</dbReference>
<keyword evidence="1 5" id="KW-0963">Cytoplasm</keyword>
<evidence type="ECO:0000256" key="4">
    <source>
        <dbReference type="ARBA" id="ARBA00022839"/>
    </source>
</evidence>
<dbReference type="RefSeq" id="WP_066240008.1">
    <property type="nucleotide sequence ID" value="NZ_LSGP01000013.1"/>
</dbReference>